<evidence type="ECO:0000256" key="1">
    <source>
        <dbReference type="SAM" id="MobiDB-lite"/>
    </source>
</evidence>
<organism evidence="2">
    <name type="scientific">Synechococcus phage QB2</name>
    <dbReference type="NCBI Taxonomy" id="3159453"/>
    <lineage>
        <taxon>Viruses</taxon>
        <taxon>Duplodnaviria</taxon>
        <taxon>Heunggongvirae</taxon>
        <taxon>Uroviricota</taxon>
        <taxon>Caudoviricetes</taxon>
        <taxon>Pantevenvirales</taxon>
        <taxon>Kyanoviridae</taxon>
    </lineage>
</organism>
<name>A0AAU8EIR6_9CAUD</name>
<protein>
    <submittedName>
        <fullName evidence="2">Uncharacterized protein</fullName>
    </submittedName>
</protein>
<feature type="region of interest" description="Disordered" evidence="1">
    <location>
        <begin position="1"/>
        <end position="24"/>
    </location>
</feature>
<evidence type="ECO:0000313" key="2">
    <source>
        <dbReference type="EMBL" id="XCH00491.1"/>
    </source>
</evidence>
<sequence>MQNYNASANKSRKVHPTMKCARTSDDIIRRYSSHQSDSDWDDILSPDDYEEYLERRQYEKMMRR</sequence>
<accession>A0AAU8EIR6</accession>
<reference evidence="2" key="1">
    <citation type="submission" date="2024-05" db="EMBL/GenBank/DDBJ databases">
        <authorList>
            <person name="Su C."/>
        </authorList>
    </citation>
    <scope>NUCLEOTIDE SEQUENCE</scope>
</reference>
<proteinExistence type="predicted"/>
<dbReference type="EMBL" id="PP861117">
    <property type="protein sequence ID" value="XCH00491.1"/>
    <property type="molecule type" value="Genomic_DNA"/>
</dbReference>